<sequence length="761" mass="85740">MDARRTGKVRHYGKPRKCSYPKRNGALNKHARFQRAIYKRDREYSCETSGFGSCSCTCTEMPWEMYTEEQSFPVCDFLGCVAILRLLDISHVERDTIKACVQVCSYRPWADVFLSGQAERARDYLLHVASLIAVDRKNWKLYSILLPRLNSKTLFLCAFSRGAQVCGWKMTKNAKTVYNTDDIQEAAEKCLRQLLHPGRWGIVRALLLADISEDFRGIAFDAALQCEQWDMVLLAINSGLSSRRLTRTLTLSLRPPYHWDVALACVEKGADVRNACPDIHLDAAGHNDQRCILLHYAAKTSQWNAVEYLVKQGCSPDVADCRGVTILHHAVWQKQWRVAAVLFAKMQNVAKTVSSFGGETKSPFHIMCAAGKTELVNACAELGADLDHADSTGHTAMYLAARDSQWNIVELLLERGADPDREDDRGQNVLQEAVVRENWEMAHRIIHHSKRAGELASARTMIYQFNGCTALHLLCERGQVDLLHTLLLMNADPLVQNNVGETLLTTAMYAREGRENLIRVLIQSGMTTHQAVLSDRAARQSSAALMNILQVSPMGVAVTKGMLQTAKLLYASGATLNKEMHILLKHQVVQDHLPQNGQLVLEFLHQINSEPRLLRDLCALKISHLIGCRPGREDRVTQLGLPRPLCNLVLMNQLMSQEFTGDCGTEGEAGSRLHFRRTLRRHFRLFHDDVFEFSHLRLCSVQIGDLWQRTQCHLSLFDSISLTQNRYHHDLPSASTFLARYGLEADTFQSTSSHCSCQVTS</sequence>
<dbReference type="InterPro" id="IPR051165">
    <property type="entry name" value="Multifunctional_ANK_Repeat"/>
</dbReference>
<dbReference type="AlphaFoldDB" id="A0ABD0LJH4"/>
<keyword evidence="1" id="KW-0677">Repeat</keyword>
<dbReference type="Pfam" id="PF12796">
    <property type="entry name" value="Ank_2"/>
    <property type="match status" value="2"/>
</dbReference>
<organism evidence="4 5">
    <name type="scientific">Batillaria attramentaria</name>
    <dbReference type="NCBI Taxonomy" id="370345"/>
    <lineage>
        <taxon>Eukaryota</taxon>
        <taxon>Metazoa</taxon>
        <taxon>Spiralia</taxon>
        <taxon>Lophotrochozoa</taxon>
        <taxon>Mollusca</taxon>
        <taxon>Gastropoda</taxon>
        <taxon>Caenogastropoda</taxon>
        <taxon>Sorbeoconcha</taxon>
        <taxon>Cerithioidea</taxon>
        <taxon>Batillariidae</taxon>
        <taxon>Batillaria</taxon>
    </lineage>
</organism>
<dbReference type="PROSITE" id="PS50088">
    <property type="entry name" value="ANK_REPEAT"/>
    <property type="match status" value="3"/>
</dbReference>
<dbReference type="SUPFAM" id="SSF48403">
    <property type="entry name" value="Ankyrin repeat"/>
    <property type="match status" value="1"/>
</dbReference>
<dbReference type="SMART" id="SM00248">
    <property type="entry name" value="ANK"/>
    <property type="match status" value="8"/>
</dbReference>
<dbReference type="InterPro" id="IPR036770">
    <property type="entry name" value="Ankyrin_rpt-contain_sf"/>
</dbReference>
<dbReference type="PANTHER" id="PTHR24123:SF33">
    <property type="entry name" value="PROTEIN HOS4"/>
    <property type="match status" value="1"/>
</dbReference>
<dbReference type="Proteomes" id="UP001519460">
    <property type="component" value="Unassembled WGS sequence"/>
</dbReference>
<dbReference type="Gene3D" id="1.25.40.20">
    <property type="entry name" value="Ankyrin repeat-containing domain"/>
    <property type="match status" value="3"/>
</dbReference>
<feature type="repeat" description="ANK" evidence="3">
    <location>
        <begin position="359"/>
        <end position="391"/>
    </location>
</feature>
<keyword evidence="5" id="KW-1185">Reference proteome</keyword>
<name>A0ABD0LJH4_9CAEN</name>
<proteinExistence type="predicted"/>
<dbReference type="Pfam" id="PF00023">
    <property type="entry name" value="Ank"/>
    <property type="match status" value="1"/>
</dbReference>
<evidence type="ECO:0000256" key="2">
    <source>
        <dbReference type="ARBA" id="ARBA00023043"/>
    </source>
</evidence>
<feature type="repeat" description="ANK" evidence="3">
    <location>
        <begin position="466"/>
        <end position="498"/>
    </location>
</feature>
<evidence type="ECO:0000313" key="5">
    <source>
        <dbReference type="Proteomes" id="UP001519460"/>
    </source>
</evidence>
<keyword evidence="2 3" id="KW-0040">ANK repeat</keyword>
<reference evidence="4 5" key="1">
    <citation type="journal article" date="2023" name="Sci. Data">
        <title>Genome assembly of the Korean intertidal mud-creeper Batillaria attramentaria.</title>
        <authorList>
            <person name="Patra A.K."/>
            <person name="Ho P.T."/>
            <person name="Jun S."/>
            <person name="Lee S.J."/>
            <person name="Kim Y."/>
            <person name="Won Y.J."/>
        </authorList>
    </citation>
    <scope>NUCLEOTIDE SEQUENCE [LARGE SCALE GENOMIC DNA]</scope>
    <source>
        <strain evidence="4">Wonlab-2016</strain>
    </source>
</reference>
<accession>A0ABD0LJH4</accession>
<dbReference type="PANTHER" id="PTHR24123">
    <property type="entry name" value="ANKYRIN REPEAT-CONTAINING"/>
    <property type="match status" value="1"/>
</dbReference>
<gene>
    <name evidence="4" type="ORF">BaRGS_00009005</name>
</gene>
<evidence type="ECO:0000256" key="3">
    <source>
        <dbReference type="PROSITE-ProRule" id="PRU00023"/>
    </source>
</evidence>
<evidence type="ECO:0000313" key="4">
    <source>
        <dbReference type="EMBL" id="KAK7499664.1"/>
    </source>
</evidence>
<dbReference type="EMBL" id="JACVVK020000042">
    <property type="protein sequence ID" value="KAK7499664.1"/>
    <property type="molecule type" value="Genomic_DNA"/>
</dbReference>
<feature type="repeat" description="ANK" evidence="3">
    <location>
        <begin position="392"/>
        <end position="424"/>
    </location>
</feature>
<dbReference type="PROSITE" id="PS50297">
    <property type="entry name" value="ANK_REP_REGION"/>
    <property type="match status" value="2"/>
</dbReference>
<evidence type="ECO:0000256" key="1">
    <source>
        <dbReference type="ARBA" id="ARBA00022737"/>
    </source>
</evidence>
<comment type="caution">
    <text evidence="4">The sequence shown here is derived from an EMBL/GenBank/DDBJ whole genome shotgun (WGS) entry which is preliminary data.</text>
</comment>
<protein>
    <submittedName>
        <fullName evidence="4">Uncharacterized protein</fullName>
    </submittedName>
</protein>
<dbReference type="InterPro" id="IPR002110">
    <property type="entry name" value="Ankyrin_rpt"/>
</dbReference>